<feature type="region of interest" description="Disordered" evidence="5">
    <location>
        <begin position="93"/>
        <end position="114"/>
    </location>
</feature>
<dbReference type="GO" id="GO:0005634">
    <property type="term" value="C:nucleus"/>
    <property type="evidence" value="ECO:0007669"/>
    <property type="project" value="TreeGrafter"/>
</dbReference>
<accession>A0A4C1ZKM0</accession>
<keyword evidence="4" id="KW-0274">FAD</keyword>
<comment type="similarity">
    <text evidence="2">Belongs to the DNA photolyase class-1 family.</text>
</comment>
<comment type="cofactor">
    <cofactor evidence="1">
        <name>FAD</name>
        <dbReference type="ChEBI" id="CHEBI:57692"/>
    </cofactor>
</comment>
<evidence type="ECO:0000256" key="1">
    <source>
        <dbReference type="ARBA" id="ARBA00001974"/>
    </source>
</evidence>
<dbReference type="Proteomes" id="UP000299102">
    <property type="component" value="Unassembled WGS sequence"/>
</dbReference>
<reference evidence="7 8" key="1">
    <citation type="journal article" date="2019" name="Commun. Biol.">
        <title>The bagworm genome reveals a unique fibroin gene that provides high tensile strength.</title>
        <authorList>
            <person name="Kono N."/>
            <person name="Nakamura H."/>
            <person name="Ohtoshi R."/>
            <person name="Tomita M."/>
            <person name="Numata K."/>
            <person name="Arakawa K."/>
        </authorList>
    </citation>
    <scope>NUCLEOTIDE SEQUENCE [LARGE SCALE GENOMIC DNA]</scope>
</reference>
<dbReference type="Pfam" id="PF03441">
    <property type="entry name" value="FAD_binding_7"/>
    <property type="match status" value="1"/>
</dbReference>
<dbReference type="EMBL" id="BGZK01001840">
    <property type="protein sequence ID" value="GBP87167.1"/>
    <property type="molecule type" value="Genomic_DNA"/>
</dbReference>
<organism evidence="7 8">
    <name type="scientific">Eumeta variegata</name>
    <name type="common">Bagworm moth</name>
    <name type="synonym">Eumeta japonica</name>
    <dbReference type="NCBI Taxonomy" id="151549"/>
    <lineage>
        <taxon>Eukaryota</taxon>
        <taxon>Metazoa</taxon>
        <taxon>Ecdysozoa</taxon>
        <taxon>Arthropoda</taxon>
        <taxon>Hexapoda</taxon>
        <taxon>Insecta</taxon>
        <taxon>Pterygota</taxon>
        <taxon>Neoptera</taxon>
        <taxon>Endopterygota</taxon>
        <taxon>Lepidoptera</taxon>
        <taxon>Glossata</taxon>
        <taxon>Ditrysia</taxon>
        <taxon>Tineoidea</taxon>
        <taxon>Psychidae</taxon>
        <taxon>Oiketicinae</taxon>
        <taxon>Eumeta</taxon>
    </lineage>
</organism>
<dbReference type="STRING" id="151549.A0A4C1ZKM0"/>
<dbReference type="GO" id="GO:0032922">
    <property type="term" value="P:circadian regulation of gene expression"/>
    <property type="evidence" value="ECO:0007669"/>
    <property type="project" value="TreeGrafter"/>
</dbReference>
<dbReference type="PANTHER" id="PTHR11455">
    <property type="entry name" value="CRYPTOCHROME"/>
    <property type="match status" value="1"/>
</dbReference>
<dbReference type="GO" id="GO:0003677">
    <property type="term" value="F:DNA binding"/>
    <property type="evidence" value="ECO:0007669"/>
    <property type="project" value="TreeGrafter"/>
</dbReference>
<proteinExistence type="inferred from homology"/>
<dbReference type="AlphaFoldDB" id="A0A4C1ZKM0"/>
<dbReference type="InterPro" id="IPR005101">
    <property type="entry name" value="Cryptochr/Photolyase_FAD-bd"/>
</dbReference>
<dbReference type="OrthoDB" id="435881at2759"/>
<dbReference type="Gene3D" id="1.10.579.10">
    <property type="entry name" value="DNA Cyclobutane Dipyrimidine Photolyase, subunit A, domain 3"/>
    <property type="match status" value="1"/>
</dbReference>
<name>A0A4C1ZKM0_EUMVA</name>
<evidence type="ECO:0000259" key="6">
    <source>
        <dbReference type="Pfam" id="PF03441"/>
    </source>
</evidence>
<gene>
    <name evidence="7" type="primary">CRY1</name>
    <name evidence="7" type="ORF">EVAR_61173_1</name>
</gene>
<dbReference type="GO" id="GO:0043153">
    <property type="term" value="P:entrainment of circadian clock by photoperiod"/>
    <property type="evidence" value="ECO:0007669"/>
    <property type="project" value="TreeGrafter"/>
</dbReference>
<evidence type="ECO:0000256" key="4">
    <source>
        <dbReference type="ARBA" id="ARBA00022827"/>
    </source>
</evidence>
<dbReference type="GO" id="GO:0005737">
    <property type="term" value="C:cytoplasm"/>
    <property type="evidence" value="ECO:0007669"/>
    <property type="project" value="TreeGrafter"/>
</dbReference>
<evidence type="ECO:0000256" key="2">
    <source>
        <dbReference type="ARBA" id="ARBA00005862"/>
    </source>
</evidence>
<keyword evidence="3" id="KW-0285">Flavoprotein</keyword>
<evidence type="ECO:0000256" key="3">
    <source>
        <dbReference type="ARBA" id="ARBA00022630"/>
    </source>
</evidence>
<dbReference type="PANTHER" id="PTHR11455:SF30">
    <property type="entry name" value="CRYPTOCHROME-1"/>
    <property type="match status" value="1"/>
</dbReference>
<dbReference type="GO" id="GO:0045892">
    <property type="term" value="P:negative regulation of DNA-templated transcription"/>
    <property type="evidence" value="ECO:0007669"/>
    <property type="project" value="TreeGrafter"/>
</dbReference>
<comment type="caution">
    <text evidence="7">The sequence shown here is derived from an EMBL/GenBank/DDBJ whole genome shotgun (WGS) entry which is preliminary data.</text>
</comment>
<dbReference type="SUPFAM" id="SSF48173">
    <property type="entry name" value="Cryptochrome/photolyase FAD-binding domain"/>
    <property type="match status" value="1"/>
</dbReference>
<dbReference type="InterPro" id="IPR002081">
    <property type="entry name" value="Cryptochrome/DNA_photolyase_1"/>
</dbReference>
<feature type="domain" description="Cryptochrome/DNA photolyase FAD-binding" evidence="6">
    <location>
        <begin position="1"/>
        <end position="48"/>
    </location>
</feature>
<protein>
    <submittedName>
        <fullName evidence="7">Cryptochrome-1</fullName>
    </submittedName>
</protein>
<sequence>MPTRYVHEPWVAPVDVQQTAGCVVGIHYPMPIVDHIKASQINIERIKQVYAQLAKFKPQGTLNPQIVQRPNVIQSSPSPTSIIRNINQSSYLCSQTPPDKETAPEYSNKGEQAEQDKEIPYKEVIIVTQNDHSDNTKQASFDKQCLLSDRQYHCERVKSDKCEESIITYQKANEDNYSFKNLIMHNYEEYSNPQVNYQSPQVSQSNLYKEENSKLYYYCENKQTFYPPTYIQNGTNLEEAYSREENFASVRTAQLIHSNQEIDFISSNILEENTNGNCVYTTNSQTERKECDSDILRENSVSNM</sequence>
<evidence type="ECO:0000313" key="7">
    <source>
        <dbReference type="EMBL" id="GBP87167.1"/>
    </source>
</evidence>
<dbReference type="InterPro" id="IPR036134">
    <property type="entry name" value="Crypto/Photolyase_FAD-like_sf"/>
</dbReference>
<dbReference type="GO" id="GO:0071949">
    <property type="term" value="F:FAD binding"/>
    <property type="evidence" value="ECO:0007669"/>
    <property type="project" value="TreeGrafter"/>
</dbReference>
<evidence type="ECO:0000313" key="8">
    <source>
        <dbReference type="Proteomes" id="UP000299102"/>
    </source>
</evidence>
<evidence type="ECO:0000256" key="5">
    <source>
        <dbReference type="SAM" id="MobiDB-lite"/>
    </source>
</evidence>
<keyword evidence="8" id="KW-1185">Reference proteome</keyword>